<evidence type="ECO:0000256" key="1">
    <source>
        <dbReference type="ARBA" id="ARBA00022490"/>
    </source>
</evidence>
<dbReference type="HAMAP" id="MF_01467">
    <property type="entry name" value="Hypx_phosphoribosyltr"/>
    <property type="match status" value="1"/>
</dbReference>
<comment type="caution">
    <text evidence="7">The sequence shown here is derived from an EMBL/GenBank/DDBJ whole genome shotgun (WGS) entry which is preliminary data.</text>
</comment>
<gene>
    <name evidence="5" type="primary">hpt</name>
    <name evidence="7" type="ORF">K8N75_02750</name>
</gene>
<dbReference type="InterPro" id="IPR029057">
    <property type="entry name" value="PRTase-like"/>
</dbReference>
<dbReference type="InterPro" id="IPR026597">
    <property type="entry name" value="HGPRTase-like"/>
</dbReference>
<sequence length="191" mass="20728">MLEKLKNSLIKAPIIKKKEYNYFVHPITDGIPVVEPSILEETAEAISKFGNMDVDKIVCVEAMGIHIATALSIKTGIPFVVIRKRVYGLEGEVLVHQTTGYSQGQLYINGLHKGDRIILVDDVVSTGGTMIAVLKALERMGVKVVDVVAVIEKGNGNDIVKNETGFNVKSLLKVNVVEGKVVIEGSVDDSQ</sequence>
<keyword evidence="4 5" id="KW-0660">Purine salvage</keyword>
<name>A0A8T5USL8_9EURY</name>
<evidence type="ECO:0000256" key="2">
    <source>
        <dbReference type="ARBA" id="ARBA00022676"/>
    </source>
</evidence>
<dbReference type="EC" id="2.4.2.8" evidence="5"/>
<reference evidence="8" key="1">
    <citation type="journal article" date="2022" name="Microbiol. Resour. Announc.">
        <title>Draft Genome Sequence of a Methanogenic Archaeon from West Spitsbergen Permafrost.</title>
        <authorList>
            <person name="Trubitsyn V."/>
            <person name="Rivkina E."/>
            <person name="Shcherbakova V."/>
        </authorList>
    </citation>
    <scope>NUCLEOTIDE SEQUENCE [LARGE SCALE GENOMIC DNA]</scope>
    <source>
        <strain evidence="8">VT</strain>
    </source>
</reference>
<dbReference type="InterPro" id="IPR050118">
    <property type="entry name" value="Pur/Pyrimidine_PRTase"/>
</dbReference>
<feature type="domain" description="Phosphoribosyltransferase" evidence="6">
    <location>
        <begin position="50"/>
        <end position="157"/>
    </location>
</feature>
<dbReference type="InterPro" id="IPR000836">
    <property type="entry name" value="PRTase_dom"/>
</dbReference>
<proteinExistence type="inferred from homology"/>
<accession>A0A8T5USL8</accession>
<protein>
    <recommendedName>
        <fullName evidence="5">Hypoxanthine/guanine phosphoribosyltransferase</fullName>
        <shortName evidence="5">HGPRTase</shortName>
        <ecNumber evidence="5">2.4.2.8</ecNumber>
    </recommendedName>
</protein>
<evidence type="ECO:0000313" key="8">
    <source>
        <dbReference type="Proteomes" id="UP000825933"/>
    </source>
</evidence>
<dbReference type="SUPFAM" id="SSF53271">
    <property type="entry name" value="PRTase-like"/>
    <property type="match status" value="1"/>
</dbReference>
<dbReference type="Gene3D" id="3.40.50.2020">
    <property type="match status" value="1"/>
</dbReference>
<dbReference type="RefSeq" id="WP_223790604.1">
    <property type="nucleotide sequence ID" value="NZ_JAIOUQ010000003.1"/>
</dbReference>
<dbReference type="Proteomes" id="UP000825933">
    <property type="component" value="Unassembled WGS sequence"/>
</dbReference>
<comment type="function">
    <text evidence="5">Catalyzes a salvage reaction resulting in the formation of IMP that is energically less costly than de novo synthesis.</text>
</comment>
<dbReference type="NCBIfam" id="NF002635">
    <property type="entry name" value="PRK02304.1-4"/>
    <property type="match status" value="1"/>
</dbReference>
<comment type="subunit">
    <text evidence="5">Homodimer.</text>
</comment>
<comment type="catalytic activity">
    <reaction evidence="5">
        <text>GMP + diphosphate = guanine + 5-phospho-alpha-D-ribose 1-diphosphate</text>
        <dbReference type="Rhea" id="RHEA:25424"/>
        <dbReference type="ChEBI" id="CHEBI:16235"/>
        <dbReference type="ChEBI" id="CHEBI:33019"/>
        <dbReference type="ChEBI" id="CHEBI:58017"/>
        <dbReference type="ChEBI" id="CHEBI:58115"/>
    </reaction>
</comment>
<keyword evidence="2 5" id="KW-0328">Glycosyltransferase</keyword>
<comment type="catalytic activity">
    <reaction evidence="5">
        <text>IMP + diphosphate = hypoxanthine + 5-phospho-alpha-D-ribose 1-diphosphate</text>
        <dbReference type="Rhea" id="RHEA:17973"/>
        <dbReference type="ChEBI" id="CHEBI:17368"/>
        <dbReference type="ChEBI" id="CHEBI:33019"/>
        <dbReference type="ChEBI" id="CHEBI:58017"/>
        <dbReference type="ChEBI" id="CHEBI:58053"/>
        <dbReference type="EC" id="2.4.2.8"/>
    </reaction>
</comment>
<keyword evidence="3 5" id="KW-0808">Transferase</keyword>
<dbReference type="CDD" id="cd06223">
    <property type="entry name" value="PRTases_typeI"/>
    <property type="match status" value="1"/>
</dbReference>
<dbReference type="GO" id="GO:0005737">
    <property type="term" value="C:cytoplasm"/>
    <property type="evidence" value="ECO:0007669"/>
    <property type="project" value="UniProtKB-SubCell"/>
</dbReference>
<dbReference type="GO" id="GO:0004422">
    <property type="term" value="F:hypoxanthine phosphoribosyltransferase activity"/>
    <property type="evidence" value="ECO:0007669"/>
    <property type="project" value="UniProtKB-UniRule"/>
</dbReference>
<comment type="similarity">
    <text evidence="5">Belongs to the purine/pyrimidine phosphoribosyltransferase family. Archaeal HPRT subfamily.</text>
</comment>
<dbReference type="PANTHER" id="PTHR43864">
    <property type="entry name" value="HYPOXANTHINE/GUANINE PHOSPHORIBOSYLTRANSFERASE"/>
    <property type="match status" value="1"/>
</dbReference>
<evidence type="ECO:0000256" key="5">
    <source>
        <dbReference type="HAMAP-Rule" id="MF_01467"/>
    </source>
</evidence>
<evidence type="ECO:0000259" key="6">
    <source>
        <dbReference type="Pfam" id="PF00156"/>
    </source>
</evidence>
<dbReference type="NCBIfam" id="NF040646">
    <property type="entry name" value="HPT_Archaea"/>
    <property type="match status" value="1"/>
</dbReference>
<evidence type="ECO:0000313" key="7">
    <source>
        <dbReference type="EMBL" id="MBZ2164966.1"/>
    </source>
</evidence>
<organism evidence="7 8">
    <name type="scientific">Methanobacterium spitsbergense</name>
    <dbReference type="NCBI Taxonomy" id="2874285"/>
    <lineage>
        <taxon>Archaea</taxon>
        <taxon>Methanobacteriati</taxon>
        <taxon>Methanobacteriota</taxon>
        <taxon>Methanomada group</taxon>
        <taxon>Methanobacteria</taxon>
        <taxon>Methanobacteriales</taxon>
        <taxon>Methanobacteriaceae</taxon>
        <taxon>Methanobacterium</taxon>
    </lineage>
</organism>
<dbReference type="GO" id="GO:0032264">
    <property type="term" value="P:IMP salvage"/>
    <property type="evidence" value="ECO:0007669"/>
    <property type="project" value="UniProtKB-UniRule"/>
</dbReference>
<comment type="subcellular location">
    <subcellularLocation>
        <location evidence="5">Cytoplasm</location>
    </subcellularLocation>
</comment>
<dbReference type="PANTHER" id="PTHR43864:SF1">
    <property type="entry name" value="XANTHINE PHOSPHORIBOSYLTRANSFERASE"/>
    <property type="match status" value="1"/>
</dbReference>
<keyword evidence="1 5" id="KW-0963">Cytoplasm</keyword>
<comment type="pathway">
    <text evidence="5">Purine metabolism; IMP biosynthesis via salvage pathway; IMP from hypoxanthine: step 1/1.</text>
</comment>
<dbReference type="AlphaFoldDB" id="A0A8T5USL8"/>
<evidence type="ECO:0000256" key="3">
    <source>
        <dbReference type="ARBA" id="ARBA00022679"/>
    </source>
</evidence>
<dbReference type="EMBL" id="JAIOUQ010000003">
    <property type="protein sequence ID" value="MBZ2164966.1"/>
    <property type="molecule type" value="Genomic_DNA"/>
</dbReference>
<evidence type="ECO:0000256" key="4">
    <source>
        <dbReference type="ARBA" id="ARBA00022726"/>
    </source>
</evidence>
<keyword evidence="8" id="KW-1185">Reference proteome</keyword>
<dbReference type="GO" id="GO:0006166">
    <property type="term" value="P:purine ribonucleoside salvage"/>
    <property type="evidence" value="ECO:0007669"/>
    <property type="project" value="UniProtKB-KW"/>
</dbReference>
<dbReference type="Pfam" id="PF00156">
    <property type="entry name" value="Pribosyltran"/>
    <property type="match status" value="1"/>
</dbReference>